<feature type="transmembrane region" description="Helical" evidence="8">
    <location>
        <begin position="30"/>
        <end position="49"/>
    </location>
</feature>
<feature type="transmembrane region" description="Helical" evidence="8">
    <location>
        <begin position="123"/>
        <end position="143"/>
    </location>
</feature>
<feature type="transmembrane region" description="Helical" evidence="8">
    <location>
        <begin position="7"/>
        <end position="24"/>
    </location>
</feature>
<dbReference type="InterPro" id="IPR050482">
    <property type="entry name" value="Sensor_HK_TwoCompSys"/>
</dbReference>
<evidence type="ECO:0000256" key="2">
    <source>
        <dbReference type="ARBA" id="ARBA00012438"/>
    </source>
</evidence>
<dbReference type="GO" id="GO:0016020">
    <property type="term" value="C:membrane"/>
    <property type="evidence" value="ECO:0007669"/>
    <property type="project" value="InterPro"/>
</dbReference>
<dbReference type="Pfam" id="PF02518">
    <property type="entry name" value="HATPase_c"/>
    <property type="match status" value="1"/>
</dbReference>
<sequence length="383" mass="43750">MEKSKELLLIRYISFIILIAQIFIEEGNTGILSIIFVLLFILNNNLRIFHFSNDKLIIISMIIEIIISPIACLNFGGNILFYLIGLIIDAFTLKYKKIKYIFIVLISLIALSIRSNKSIEEGFVNLVIMFIFIILLNYISRLYSTKNEAQKLYDKLKMSEEKLIEVNSQLEEYLTSIEELTVLKERNRISREIHDSVGHSLSTAMIQLSAMESIANKEGSMLRNMARNLREFINESFQDVKKAVSELKSDDYDNYRGIIRIQDLCKNFEKMSGVEVNITLSKGNWTLSTKQSSHLYRITQEVLSNALRHGKSSKVKVIINFIENEVVISFKDNGVGTDIIKESGFGLKNIRERVEEIGGTIDMNSEVGAGFFIKLVIPKESES</sequence>
<feature type="transmembrane region" description="Helical" evidence="8">
    <location>
        <begin position="56"/>
        <end position="88"/>
    </location>
</feature>
<keyword evidence="3" id="KW-0597">Phosphoprotein</keyword>
<evidence type="ECO:0000256" key="5">
    <source>
        <dbReference type="ARBA" id="ARBA00022741"/>
    </source>
</evidence>
<dbReference type="GO" id="GO:0000155">
    <property type="term" value="F:phosphorelay sensor kinase activity"/>
    <property type="evidence" value="ECO:0007669"/>
    <property type="project" value="InterPro"/>
</dbReference>
<dbReference type="InterPro" id="IPR036890">
    <property type="entry name" value="HATPase_C_sf"/>
</dbReference>
<dbReference type="GO" id="GO:0005524">
    <property type="term" value="F:ATP binding"/>
    <property type="evidence" value="ECO:0007669"/>
    <property type="project" value="UniProtKB-KW"/>
</dbReference>
<dbReference type="CDD" id="cd16917">
    <property type="entry name" value="HATPase_UhpB-NarQ-NarX-like"/>
    <property type="match status" value="1"/>
</dbReference>
<dbReference type="AlphaFoldDB" id="A0A644WCR7"/>
<keyword evidence="5" id="KW-0547">Nucleotide-binding</keyword>
<dbReference type="EC" id="2.7.13.3" evidence="2"/>
<dbReference type="PANTHER" id="PTHR24421:SF10">
    <property type="entry name" value="NITRATE_NITRITE SENSOR PROTEIN NARQ"/>
    <property type="match status" value="1"/>
</dbReference>
<evidence type="ECO:0000256" key="7">
    <source>
        <dbReference type="ARBA" id="ARBA00022840"/>
    </source>
</evidence>
<protein>
    <recommendedName>
        <fullName evidence="2">histidine kinase</fullName>
        <ecNumber evidence="2">2.7.13.3</ecNumber>
    </recommendedName>
</protein>
<evidence type="ECO:0000256" key="1">
    <source>
        <dbReference type="ARBA" id="ARBA00000085"/>
    </source>
</evidence>
<feature type="transmembrane region" description="Helical" evidence="8">
    <location>
        <begin position="100"/>
        <end position="116"/>
    </location>
</feature>
<evidence type="ECO:0000256" key="8">
    <source>
        <dbReference type="SAM" id="Phobius"/>
    </source>
</evidence>
<evidence type="ECO:0000313" key="10">
    <source>
        <dbReference type="EMBL" id="MPM01298.1"/>
    </source>
</evidence>
<reference evidence="10" key="1">
    <citation type="submission" date="2019-08" db="EMBL/GenBank/DDBJ databases">
        <authorList>
            <person name="Kucharzyk K."/>
            <person name="Murdoch R.W."/>
            <person name="Higgins S."/>
            <person name="Loffler F."/>
        </authorList>
    </citation>
    <scope>NUCLEOTIDE SEQUENCE</scope>
</reference>
<name>A0A644WCR7_9ZZZZ</name>
<keyword evidence="6" id="KW-0418">Kinase</keyword>
<evidence type="ECO:0000259" key="9">
    <source>
        <dbReference type="PROSITE" id="PS50109"/>
    </source>
</evidence>
<organism evidence="10">
    <name type="scientific">bioreactor metagenome</name>
    <dbReference type="NCBI Taxonomy" id="1076179"/>
    <lineage>
        <taxon>unclassified sequences</taxon>
        <taxon>metagenomes</taxon>
        <taxon>ecological metagenomes</taxon>
    </lineage>
</organism>
<dbReference type="InterPro" id="IPR011712">
    <property type="entry name" value="Sig_transdc_His_kin_sub3_dim/P"/>
</dbReference>
<comment type="caution">
    <text evidence="10">The sequence shown here is derived from an EMBL/GenBank/DDBJ whole genome shotgun (WGS) entry which is preliminary data.</text>
</comment>
<dbReference type="Pfam" id="PF07730">
    <property type="entry name" value="HisKA_3"/>
    <property type="match status" value="1"/>
</dbReference>
<dbReference type="PANTHER" id="PTHR24421">
    <property type="entry name" value="NITRATE/NITRITE SENSOR PROTEIN NARX-RELATED"/>
    <property type="match status" value="1"/>
</dbReference>
<dbReference type="SUPFAM" id="SSF55874">
    <property type="entry name" value="ATPase domain of HSP90 chaperone/DNA topoisomerase II/histidine kinase"/>
    <property type="match status" value="1"/>
</dbReference>
<dbReference type="InterPro" id="IPR005467">
    <property type="entry name" value="His_kinase_dom"/>
</dbReference>
<gene>
    <name evidence="10" type="ORF">SDC9_47537</name>
</gene>
<keyword evidence="7" id="KW-0067">ATP-binding</keyword>
<proteinExistence type="predicted"/>
<dbReference type="PROSITE" id="PS50109">
    <property type="entry name" value="HIS_KIN"/>
    <property type="match status" value="1"/>
</dbReference>
<accession>A0A644WCR7</accession>
<dbReference type="SMART" id="SM00387">
    <property type="entry name" value="HATPase_c"/>
    <property type="match status" value="1"/>
</dbReference>
<dbReference type="InterPro" id="IPR003594">
    <property type="entry name" value="HATPase_dom"/>
</dbReference>
<dbReference type="Gene3D" id="1.20.5.1930">
    <property type="match status" value="1"/>
</dbReference>
<comment type="catalytic activity">
    <reaction evidence="1">
        <text>ATP + protein L-histidine = ADP + protein N-phospho-L-histidine.</text>
        <dbReference type="EC" id="2.7.13.3"/>
    </reaction>
</comment>
<keyword evidence="8" id="KW-0812">Transmembrane</keyword>
<feature type="domain" description="Histidine kinase" evidence="9">
    <location>
        <begin position="196"/>
        <end position="381"/>
    </location>
</feature>
<keyword evidence="8" id="KW-0472">Membrane</keyword>
<dbReference type="Gene3D" id="3.30.565.10">
    <property type="entry name" value="Histidine kinase-like ATPase, C-terminal domain"/>
    <property type="match status" value="1"/>
</dbReference>
<keyword evidence="8" id="KW-1133">Transmembrane helix</keyword>
<dbReference type="GO" id="GO:0046983">
    <property type="term" value="F:protein dimerization activity"/>
    <property type="evidence" value="ECO:0007669"/>
    <property type="project" value="InterPro"/>
</dbReference>
<keyword evidence="4" id="KW-0808">Transferase</keyword>
<evidence type="ECO:0000256" key="6">
    <source>
        <dbReference type="ARBA" id="ARBA00022777"/>
    </source>
</evidence>
<evidence type="ECO:0000256" key="4">
    <source>
        <dbReference type="ARBA" id="ARBA00022679"/>
    </source>
</evidence>
<dbReference type="EMBL" id="VSSQ01000786">
    <property type="protein sequence ID" value="MPM01298.1"/>
    <property type="molecule type" value="Genomic_DNA"/>
</dbReference>
<evidence type="ECO:0000256" key="3">
    <source>
        <dbReference type="ARBA" id="ARBA00022553"/>
    </source>
</evidence>